<dbReference type="GO" id="GO:0005778">
    <property type="term" value="C:peroxisomal membrane"/>
    <property type="evidence" value="ECO:0007669"/>
    <property type="project" value="UniProtKB-SubCell"/>
</dbReference>
<keyword evidence="9" id="KW-0576">Peroxisome</keyword>
<evidence type="ECO:0000256" key="3">
    <source>
        <dbReference type="ARBA" id="ARBA00009642"/>
    </source>
</evidence>
<evidence type="ECO:0000256" key="8">
    <source>
        <dbReference type="ARBA" id="ARBA00023136"/>
    </source>
</evidence>
<sequence>MAVVKGRKFGWVAPMIIATGSIVGYLIYKRFICTEVETNSDLANGQQNKKVSKSSNKHINENKMIAITVSLNLLLSGIPLMLLLSRYPNIVVVLTKEVSIDNTPLASQIPRGMEHKIIPCETTIGIIHILKHLKPQYVVLAADTASYVERDIKGFVGQITSLTGDMETDNQILG</sequence>
<name>A0A1E3PI78_9ASCO</name>
<dbReference type="Pfam" id="PF12827">
    <property type="entry name" value="Peroxin-22"/>
    <property type="match status" value="1"/>
</dbReference>
<dbReference type="EMBL" id="KV454411">
    <property type="protein sequence ID" value="ODQ64567.1"/>
    <property type="molecule type" value="Genomic_DNA"/>
</dbReference>
<gene>
    <name evidence="11" type="ORF">NADFUDRAFT_42878</name>
</gene>
<evidence type="ECO:0000256" key="6">
    <source>
        <dbReference type="ARBA" id="ARBA00022692"/>
    </source>
</evidence>
<evidence type="ECO:0000256" key="1">
    <source>
        <dbReference type="ARBA" id="ARBA00003659"/>
    </source>
</evidence>
<keyword evidence="5" id="KW-0962">Peroxisome biogenesis</keyword>
<accession>A0A1E3PI78</accession>
<comment type="similarity">
    <text evidence="3">Belongs to the peroxin-22 family.</text>
</comment>
<dbReference type="Gene3D" id="3.40.50.11730">
    <property type="entry name" value="Peroxisome assembly protein 22"/>
    <property type="match status" value="1"/>
</dbReference>
<evidence type="ECO:0000256" key="9">
    <source>
        <dbReference type="ARBA" id="ARBA00023140"/>
    </source>
</evidence>
<protein>
    <recommendedName>
        <fullName evidence="4">Peroxisome assembly protein 22</fullName>
    </recommendedName>
</protein>
<feature type="transmembrane region" description="Helical" evidence="10">
    <location>
        <begin position="64"/>
        <end position="84"/>
    </location>
</feature>
<evidence type="ECO:0000256" key="5">
    <source>
        <dbReference type="ARBA" id="ARBA00022593"/>
    </source>
</evidence>
<dbReference type="Proteomes" id="UP000095009">
    <property type="component" value="Unassembled WGS sequence"/>
</dbReference>
<evidence type="ECO:0000256" key="7">
    <source>
        <dbReference type="ARBA" id="ARBA00022989"/>
    </source>
</evidence>
<dbReference type="InterPro" id="IPR024359">
    <property type="entry name" value="Peroxin-22"/>
</dbReference>
<evidence type="ECO:0000256" key="2">
    <source>
        <dbReference type="ARBA" id="ARBA00004549"/>
    </source>
</evidence>
<comment type="subcellular location">
    <subcellularLocation>
        <location evidence="2">Peroxisome membrane</location>
        <topology evidence="2">Single-pass membrane protein</topology>
    </subcellularLocation>
</comment>
<dbReference type="AlphaFoldDB" id="A0A1E3PI78"/>
<keyword evidence="6 10" id="KW-0812">Transmembrane</keyword>
<proteinExistence type="inferred from homology"/>
<keyword evidence="12" id="KW-1185">Reference proteome</keyword>
<evidence type="ECO:0000313" key="11">
    <source>
        <dbReference type="EMBL" id="ODQ64567.1"/>
    </source>
</evidence>
<dbReference type="GO" id="GO:0007031">
    <property type="term" value="P:peroxisome organization"/>
    <property type="evidence" value="ECO:0007669"/>
    <property type="project" value="UniProtKB-KW"/>
</dbReference>
<comment type="function">
    <text evidence="1">Involved in peroxisome biogenesis.</text>
</comment>
<reference evidence="11 12" key="1">
    <citation type="journal article" date="2016" name="Proc. Natl. Acad. Sci. U.S.A.">
        <title>Comparative genomics of biotechnologically important yeasts.</title>
        <authorList>
            <person name="Riley R."/>
            <person name="Haridas S."/>
            <person name="Wolfe K.H."/>
            <person name="Lopes M.R."/>
            <person name="Hittinger C.T."/>
            <person name="Goeker M."/>
            <person name="Salamov A.A."/>
            <person name="Wisecaver J.H."/>
            <person name="Long T.M."/>
            <person name="Calvey C.H."/>
            <person name="Aerts A.L."/>
            <person name="Barry K.W."/>
            <person name="Choi C."/>
            <person name="Clum A."/>
            <person name="Coughlan A.Y."/>
            <person name="Deshpande S."/>
            <person name="Douglass A.P."/>
            <person name="Hanson S.J."/>
            <person name="Klenk H.-P."/>
            <person name="LaButti K.M."/>
            <person name="Lapidus A."/>
            <person name="Lindquist E.A."/>
            <person name="Lipzen A.M."/>
            <person name="Meier-Kolthoff J.P."/>
            <person name="Ohm R.A."/>
            <person name="Otillar R.P."/>
            <person name="Pangilinan J.L."/>
            <person name="Peng Y."/>
            <person name="Rokas A."/>
            <person name="Rosa C.A."/>
            <person name="Scheuner C."/>
            <person name="Sibirny A.A."/>
            <person name="Slot J.C."/>
            <person name="Stielow J.B."/>
            <person name="Sun H."/>
            <person name="Kurtzman C.P."/>
            <person name="Blackwell M."/>
            <person name="Grigoriev I.V."/>
            <person name="Jeffries T.W."/>
        </authorList>
    </citation>
    <scope>NUCLEOTIDE SEQUENCE [LARGE SCALE GENOMIC DNA]</scope>
    <source>
        <strain evidence="11 12">DSM 6958</strain>
    </source>
</reference>
<organism evidence="11 12">
    <name type="scientific">Nadsonia fulvescens var. elongata DSM 6958</name>
    <dbReference type="NCBI Taxonomy" id="857566"/>
    <lineage>
        <taxon>Eukaryota</taxon>
        <taxon>Fungi</taxon>
        <taxon>Dikarya</taxon>
        <taxon>Ascomycota</taxon>
        <taxon>Saccharomycotina</taxon>
        <taxon>Dipodascomycetes</taxon>
        <taxon>Dipodascales</taxon>
        <taxon>Dipodascales incertae sedis</taxon>
        <taxon>Nadsonia</taxon>
    </lineage>
</organism>
<dbReference type="InterPro" id="IPR038613">
    <property type="entry name" value="Peroxin-22_C_sf"/>
</dbReference>
<evidence type="ECO:0000313" key="12">
    <source>
        <dbReference type="Proteomes" id="UP000095009"/>
    </source>
</evidence>
<dbReference type="OrthoDB" id="4093887at2759"/>
<evidence type="ECO:0000256" key="10">
    <source>
        <dbReference type="SAM" id="Phobius"/>
    </source>
</evidence>
<feature type="transmembrane region" description="Helical" evidence="10">
    <location>
        <begin position="9"/>
        <end position="28"/>
    </location>
</feature>
<keyword evidence="8 10" id="KW-0472">Membrane</keyword>
<keyword evidence="7 10" id="KW-1133">Transmembrane helix</keyword>
<evidence type="ECO:0000256" key="4">
    <source>
        <dbReference type="ARBA" id="ARBA00018967"/>
    </source>
</evidence>